<accession>A0A948TP70</accession>
<proteinExistence type="predicted"/>
<keyword evidence="2" id="KW-1133">Transmembrane helix</keyword>
<dbReference type="Pfam" id="PF12669">
    <property type="entry name" value="FeoB_associated"/>
    <property type="match status" value="1"/>
</dbReference>
<comment type="caution">
    <text evidence="3">The sequence shown here is derived from an EMBL/GenBank/DDBJ whole genome shotgun (WGS) entry which is preliminary data.</text>
</comment>
<organism evidence="3 4">
    <name type="scientific">Candidatus Phocaeicola excrementipullorum</name>
    <dbReference type="NCBI Taxonomy" id="2838731"/>
    <lineage>
        <taxon>Bacteria</taxon>
        <taxon>Pseudomonadati</taxon>
        <taxon>Bacteroidota</taxon>
        <taxon>Bacteroidia</taxon>
        <taxon>Bacteroidales</taxon>
        <taxon>Bacteroidaceae</taxon>
        <taxon>Phocaeicola</taxon>
    </lineage>
</organism>
<feature type="compositionally biased region" description="Basic residues" evidence="1">
    <location>
        <begin position="58"/>
        <end position="67"/>
    </location>
</feature>
<evidence type="ECO:0000313" key="3">
    <source>
        <dbReference type="EMBL" id="MBU3856909.1"/>
    </source>
</evidence>
<evidence type="ECO:0000313" key="4">
    <source>
        <dbReference type="Proteomes" id="UP000784286"/>
    </source>
</evidence>
<reference evidence="3" key="1">
    <citation type="journal article" date="2021" name="PeerJ">
        <title>Extensive microbial diversity within the chicken gut microbiome revealed by metagenomics and culture.</title>
        <authorList>
            <person name="Gilroy R."/>
            <person name="Ravi A."/>
            <person name="Getino M."/>
            <person name="Pursley I."/>
            <person name="Horton D.L."/>
            <person name="Alikhan N.F."/>
            <person name="Baker D."/>
            <person name="Gharbi K."/>
            <person name="Hall N."/>
            <person name="Watson M."/>
            <person name="Adriaenssens E.M."/>
            <person name="Foster-Nyarko E."/>
            <person name="Jarju S."/>
            <person name="Secka A."/>
            <person name="Antonio M."/>
            <person name="Oren A."/>
            <person name="Chaudhuri R.R."/>
            <person name="La Ragione R."/>
            <person name="Hildebrand F."/>
            <person name="Pallen M.J."/>
        </authorList>
    </citation>
    <scope>NUCLEOTIDE SEQUENCE</scope>
    <source>
        <strain evidence="3">8470</strain>
    </source>
</reference>
<keyword evidence="2" id="KW-0472">Membrane</keyword>
<evidence type="ECO:0000256" key="1">
    <source>
        <dbReference type="SAM" id="MobiDB-lite"/>
    </source>
</evidence>
<evidence type="ECO:0000256" key="2">
    <source>
        <dbReference type="SAM" id="Phobius"/>
    </source>
</evidence>
<reference evidence="3" key="2">
    <citation type="submission" date="2021-04" db="EMBL/GenBank/DDBJ databases">
        <authorList>
            <person name="Gilroy R."/>
        </authorList>
    </citation>
    <scope>NUCLEOTIDE SEQUENCE</scope>
    <source>
        <strain evidence="3">8470</strain>
    </source>
</reference>
<name>A0A948TP70_9BACT</name>
<dbReference type="AlphaFoldDB" id="A0A948TP70"/>
<dbReference type="Proteomes" id="UP000784286">
    <property type="component" value="Unassembled WGS sequence"/>
</dbReference>
<protein>
    <submittedName>
        <fullName evidence="3">FeoB-associated Cys-rich membrane protein</fullName>
    </submittedName>
</protein>
<dbReference type="EMBL" id="JAHLFJ010000089">
    <property type="protein sequence ID" value="MBU3856909.1"/>
    <property type="molecule type" value="Genomic_DNA"/>
</dbReference>
<keyword evidence="2" id="KW-0812">Transmembrane</keyword>
<gene>
    <name evidence="3" type="ORF">H9928_10230</name>
</gene>
<feature type="region of interest" description="Disordered" evidence="1">
    <location>
        <begin position="48"/>
        <end position="67"/>
    </location>
</feature>
<sequence>MDLQDILVYIIVAGCVIFAFRHYIKILFRKKSKDPGCGYGCAGCPHASRGCSDDRLKKTGAQKKARQ</sequence>
<feature type="transmembrane region" description="Helical" evidence="2">
    <location>
        <begin position="6"/>
        <end position="24"/>
    </location>
</feature>